<feature type="domain" description="Yeast cell wall synthesis Kre9/Knh1-like N-terminal" evidence="3">
    <location>
        <begin position="26"/>
        <end position="117"/>
    </location>
</feature>
<proteinExistence type="predicted"/>
<keyword evidence="1 2" id="KW-0732">Signal</keyword>
<dbReference type="Proteomes" id="UP000078559">
    <property type="component" value="Chromosome 5"/>
</dbReference>
<gene>
    <name evidence="4" type="ORF">VM1G_05320</name>
</gene>
<organism evidence="4 5">
    <name type="scientific">Cytospora mali</name>
    <name type="common">Apple Valsa canker fungus</name>
    <name type="synonym">Valsa mali</name>
    <dbReference type="NCBI Taxonomy" id="578113"/>
    <lineage>
        <taxon>Eukaryota</taxon>
        <taxon>Fungi</taxon>
        <taxon>Dikarya</taxon>
        <taxon>Ascomycota</taxon>
        <taxon>Pezizomycotina</taxon>
        <taxon>Sordariomycetes</taxon>
        <taxon>Sordariomycetidae</taxon>
        <taxon>Diaporthales</taxon>
        <taxon>Cytosporaceae</taxon>
        <taxon>Cytospora</taxon>
    </lineage>
</organism>
<dbReference type="InterPro" id="IPR052479">
    <property type="entry name" value="GPI-anchor_Adhesion_Reg"/>
</dbReference>
<dbReference type="AlphaFoldDB" id="A0A194VZR4"/>
<name>A0A194VZR4_CYTMA</name>
<dbReference type="PANTHER" id="PTHR35185">
    <property type="entry name" value="SERINE/THREONINE-RICH PROTEIN ADG2-RELATED"/>
    <property type="match status" value="1"/>
</dbReference>
<sequence length="200" mass="20744">MPSIKTVSLAAAALIPALVQGISFTSPASSDVVTKGSDITAKWTSVDTDPEVFSLYIWNFEAWPPYYEGLAYGVDTSAGEFTVRIPCHVDNGEGWQLTAINNTNVYVLYAQTDKFNITGDSCTDPTTTSSYCPASTVYVTSTVNGAMNAAAATATSTAPLVATTVSASVIKPGLVDGTVTSLPVVSAADVVLEAAVEISI</sequence>
<feature type="chain" id="PRO_5008267007" description="Yeast cell wall synthesis Kre9/Knh1-like N-terminal domain-containing protein" evidence="2">
    <location>
        <begin position="22"/>
        <end position="200"/>
    </location>
</feature>
<feature type="signal peptide" evidence="2">
    <location>
        <begin position="1"/>
        <end position="21"/>
    </location>
</feature>
<evidence type="ECO:0000259" key="3">
    <source>
        <dbReference type="Pfam" id="PF10342"/>
    </source>
</evidence>
<evidence type="ECO:0000313" key="4">
    <source>
        <dbReference type="EMBL" id="KUI69502.1"/>
    </source>
</evidence>
<dbReference type="Pfam" id="PF10342">
    <property type="entry name" value="Kre9_KNH"/>
    <property type="match status" value="1"/>
</dbReference>
<dbReference type="InterPro" id="IPR018466">
    <property type="entry name" value="Kre9/Knh1-like_N"/>
</dbReference>
<protein>
    <recommendedName>
        <fullName evidence="3">Yeast cell wall synthesis Kre9/Knh1-like N-terminal domain-containing protein</fullName>
    </recommendedName>
</protein>
<evidence type="ECO:0000256" key="1">
    <source>
        <dbReference type="ARBA" id="ARBA00022729"/>
    </source>
</evidence>
<evidence type="ECO:0000313" key="5">
    <source>
        <dbReference type="Proteomes" id="UP000078559"/>
    </source>
</evidence>
<keyword evidence="5" id="KW-1185">Reference proteome</keyword>
<accession>A0A194VZR4</accession>
<dbReference type="PANTHER" id="PTHR35185:SF2">
    <property type="entry name" value="EXTRACELLULAR PROLINE-SERINE RICH PROTEIN (AFU_ORTHOLOGUE AFUA_8G07090)"/>
    <property type="match status" value="1"/>
</dbReference>
<dbReference type="EMBL" id="CM003102">
    <property type="protein sequence ID" value="KUI69502.1"/>
    <property type="molecule type" value="Genomic_DNA"/>
</dbReference>
<evidence type="ECO:0000256" key="2">
    <source>
        <dbReference type="SAM" id="SignalP"/>
    </source>
</evidence>
<dbReference type="OrthoDB" id="5420143at2759"/>
<reference evidence="4" key="1">
    <citation type="submission" date="2014-12" db="EMBL/GenBank/DDBJ databases">
        <title>Genome Sequence of Valsa Canker Pathogens Uncovers a Specific Adaption of Colonization on Woody Bark.</title>
        <authorList>
            <person name="Yin Z."/>
            <person name="Liu H."/>
            <person name="Gao X."/>
            <person name="Li Z."/>
            <person name="Song N."/>
            <person name="Ke X."/>
            <person name="Dai Q."/>
            <person name="Wu Y."/>
            <person name="Sun Y."/>
            <person name="Xu J.-R."/>
            <person name="Kang Z.K."/>
            <person name="Wang L."/>
            <person name="Huang L."/>
        </authorList>
    </citation>
    <scope>NUCLEOTIDE SEQUENCE [LARGE SCALE GENOMIC DNA]</scope>
    <source>
        <strain evidence="4">03-8</strain>
    </source>
</reference>